<dbReference type="InterPro" id="IPR050185">
    <property type="entry name" value="Ub_carboxyl-term_hydrolase"/>
</dbReference>
<evidence type="ECO:0000313" key="6">
    <source>
        <dbReference type="EMBL" id="KAK9960759.1"/>
    </source>
</evidence>
<evidence type="ECO:0000256" key="3">
    <source>
        <dbReference type="ARBA" id="ARBA00022801"/>
    </source>
</evidence>
<keyword evidence="3" id="KW-0378">Hydrolase</keyword>
<dbReference type="GO" id="GO:0016579">
    <property type="term" value="P:protein deubiquitination"/>
    <property type="evidence" value="ECO:0007669"/>
    <property type="project" value="InterPro"/>
</dbReference>
<dbReference type="EMBL" id="JAWDJR010000016">
    <property type="protein sequence ID" value="KAK9960759.1"/>
    <property type="molecule type" value="Genomic_DNA"/>
</dbReference>
<dbReference type="Pfam" id="PF00443">
    <property type="entry name" value="UCH"/>
    <property type="match status" value="1"/>
</dbReference>
<feature type="domain" description="USP" evidence="5">
    <location>
        <begin position="1"/>
        <end position="325"/>
    </location>
</feature>
<dbReference type="PROSITE" id="PS50235">
    <property type="entry name" value="USP_3"/>
    <property type="match status" value="1"/>
</dbReference>
<sequence length="327" mass="36805">MVERNWSGINPSEAFRFLVEEKIVCQQSQKAKYTQRVDYIVQLPVPMDQATNMEELQEAERRREEAESTGAPPPAVTRVQIPFAACLAALSEPETLTDFWSSAVQAKTTATKTTRFASFPDHLVIQIKKFTFGLDWVPKKLGELYIFLAIDIPDTMSALRAMGQQPGEKINSIEFISDLSIAPVLDDSTVSQLCEMGFPLEACRNTGIDAAMNWVMGHMEDPERAVDWIFSHLDYLESMDVSEGGRSEGGSEASREPPPGPRVRDGPGKYELFAFISHMGSSTMCGHYVCHIKKDQQWVIFNDQKVCASEKPPKDLGYLYFYRRVVE</sequence>
<dbReference type="AlphaFoldDB" id="A0AAW1ZH72"/>
<comment type="catalytic activity">
    <reaction evidence="1">
        <text>Thiol-dependent hydrolysis of ester, thioester, amide, peptide and isopeptide bonds formed by the C-terminal Gly of ubiquitin (a 76-residue protein attached to proteins as an intracellular targeting signal).</text>
        <dbReference type="EC" id="3.4.19.12"/>
    </reaction>
</comment>
<dbReference type="InterPro" id="IPR001394">
    <property type="entry name" value="Peptidase_C19_UCH"/>
</dbReference>
<dbReference type="InterPro" id="IPR018200">
    <property type="entry name" value="USP_CS"/>
</dbReference>
<dbReference type="PANTHER" id="PTHR21646:SF103">
    <property type="entry name" value="UBIQUITIN CARBOXYL-TERMINAL HYDROLASE"/>
    <property type="match status" value="1"/>
</dbReference>
<evidence type="ECO:0000256" key="4">
    <source>
        <dbReference type="SAM" id="MobiDB-lite"/>
    </source>
</evidence>
<comment type="caution">
    <text evidence="6">The sequence shown here is derived from an EMBL/GenBank/DDBJ whole genome shotgun (WGS) entry which is preliminary data.</text>
</comment>
<dbReference type="FunFam" id="3.90.70.10:FF:000042">
    <property type="entry name" value="Ubiquitin carboxyl-terminal hydrolase"/>
    <property type="match status" value="1"/>
</dbReference>
<dbReference type="Gene3D" id="3.90.70.10">
    <property type="entry name" value="Cysteine proteinases"/>
    <property type="match status" value="1"/>
</dbReference>
<evidence type="ECO:0000259" key="5">
    <source>
        <dbReference type="PROSITE" id="PS50235"/>
    </source>
</evidence>
<dbReference type="PROSITE" id="PS00973">
    <property type="entry name" value="USP_2"/>
    <property type="match status" value="1"/>
</dbReference>
<keyword evidence="7" id="KW-1185">Reference proteome</keyword>
<feature type="region of interest" description="Disordered" evidence="4">
    <location>
        <begin position="54"/>
        <end position="75"/>
    </location>
</feature>
<proteinExistence type="predicted"/>
<dbReference type="Gene3D" id="1.10.8.10">
    <property type="entry name" value="DNA helicase RuvA subunit, C-terminal domain"/>
    <property type="match status" value="1"/>
</dbReference>
<name>A0AAW1ZH72_CULAL</name>
<dbReference type="InterPro" id="IPR028889">
    <property type="entry name" value="USP"/>
</dbReference>
<dbReference type="CDD" id="cd14294">
    <property type="entry name" value="UBA1_UBP5_like"/>
    <property type="match status" value="1"/>
</dbReference>
<gene>
    <name evidence="6" type="ORF">ABG768_008594</name>
</gene>
<evidence type="ECO:0000256" key="1">
    <source>
        <dbReference type="ARBA" id="ARBA00000707"/>
    </source>
</evidence>
<dbReference type="InterPro" id="IPR038765">
    <property type="entry name" value="Papain-like_cys_pep_sf"/>
</dbReference>
<evidence type="ECO:0000256" key="2">
    <source>
        <dbReference type="ARBA" id="ARBA00012759"/>
    </source>
</evidence>
<organism evidence="6 7">
    <name type="scientific">Culter alburnus</name>
    <name type="common">Topmouth culter</name>
    <dbReference type="NCBI Taxonomy" id="194366"/>
    <lineage>
        <taxon>Eukaryota</taxon>
        <taxon>Metazoa</taxon>
        <taxon>Chordata</taxon>
        <taxon>Craniata</taxon>
        <taxon>Vertebrata</taxon>
        <taxon>Euteleostomi</taxon>
        <taxon>Actinopterygii</taxon>
        <taxon>Neopterygii</taxon>
        <taxon>Teleostei</taxon>
        <taxon>Ostariophysi</taxon>
        <taxon>Cypriniformes</taxon>
        <taxon>Xenocyprididae</taxon>
        <taxon>Xenocypridinae</taxon>
        <taxon>Culter</taxon>
    </lineage>
</organism>
<dbReference type="EC" id="3.4.19.12" evidence="2"/>
<reference evidence="6 7" key="1">
    <citation type="submission" date="2024-05" db="EMBL/GenBank/DDBJ databases">
        <title>A high-quality chromosomal-level genome assembly of Topmouth culter (Culter alburnus).</title>
        <authorList>
            <person name="Zhao H."/>
        </authorList>
    </citation>
    <scope>NUCLEOTIDE SEQUENCE [LARGE SCALE GENOMIC DNA]</scope>
    <source>
        <strain evidence="6">CATC2023</strain>
        <tissue evidence="6">Muscle</tissue>
    </source>
</reference>
<accession>A0AAW1ZH72</accession>
<dbReference type="PANTHER" id="PTHR21646">
    <property type="entry name" value="UBIQUITIN CARBOXYL-TERMINAL HYDROLASE"/>
    <property type="match status" value="1"/>
</dbReference>
<dbReference type="GO" id="GO:0004843">
    <property type="term" value="F:cysteine-type deubiquitinase activity"/>
    <property type="evidence" value="ECO:0007669"/>
    <property type="project" value="UniProtKB-EC"/>
</dbReference>
<dbReference type="Proteomes" id="UP001479290">
    <property type="component" value="Unassembled WGS sequence"/>
</dbReference>
<feature type="region of interest" description="Disordered" evidence="4">
    <location>
        <begin position="241"/>
        <end position="266"/>
    </location>
</feature>
<dbReference type="SUPFAM" id="SSF54001">
    <property type="entry name" value="Cysteine proteinases"/>
    <property type="match status" value="1"/>
</dbReference>
<protein>
    <recommendedName>
        <fullName evidence="2">ubiquitinyl hydrolase 1</fullName>
        <ecNumber evidence="2">3.4.19.12</ecNumber>
    </recommendedName>
</protein>
<evidence type="ECO:0000313" key="7">
    <source>
        <dbReference type="Proteomes" id="UP001479290"/>
    </source>
</evidence>